<dbReference type="Proteomes" id="UP001218188">
    <property type="component" value="Unassembled WGS sequence"/>
</dbReference>
<comment type="caution">
    <text evidence="2">The sequence shown here is derived from an EMBL/GenBank/DDBJ whole genome shotgun (WGS) entry which is preliminary data.</text>
</comment>
<dbReference type="Gene3D" id="3.40.50.720">
    <property type="entry name" value="NAD(P)-binding Rossmann-like Domain"/>
    <property type="match status" value="1"/>
</dbReference>
<keyword evidence="3" id="KW-1185">Reference proteome</keyword>
<evidence type="ECO:0000313" key="2">
    <source>
        <dbReference type="EMBL" id="KAJ7019871.1"/>
    </source>
</evidence>
<dbReference type="SUPFAM" id="SSF51735">
    <property type="entry name" value="NAD(P)-binding Rossmann-fold domains"/>
    <property type="match status" value="1"/>
</dbReference>
<keyword evidence="1" id="KW-0560">Oxidoreductase</keyword>
<dbReference type="EMBL" id="JARJCM010000281">
    <property type="protein sequence ID" value="KAJ7019871.1"/>
    <property type="molecule type" value="Genomic_DNA"/>
</dbReference>
<name>A0AAD6S3Y8_9AGAR</name>
<dbReference type="InterPro" id="IPR036291">
    <property type="entry name" value="NAD(P)-bd_dom_sf"/>
</dbReference>
<dbReference type="PRINTS" id="PR00081">
    <property type="entry name" value="GDHRDH"/>
</dbReference>
<evidence type="ECO:0000313" key="3">
    <source>
        <dbReference type="Proteomes" id="UP001218188"/>
    </source>
</evidence>
<gene>
    <name evidence="2" type="ORF">C8F04DRAFT_975104</name>
</gene>
<dbReference type="GO" id="GO:0016491">
    <property type="term" value="F:oxidoreductase activity"/>
    <property type="evidence" value="ECO:0007669"/>
    <property type="project" value="UniProtKB-KW"/>
</dbReference>
<dbReference type="PANTHER" id="PTHR43157">
    <property type="entry name" value="PHOSPHATIDYLINOSITOL-GLYCAN BIOSYNTHESIS CLASS F PROTEIN-RELATED"/>
    <property type="match status" value="1"/>
</dbReference>
<dbReference type="AlphaFoldDB" id="A0AAD6S3Y8"/>
<accession>A0AAD6S3Y8</accession>
<dbReference type="PANTHER" id="PTHR43157:SF31">
    <property type="entry name" value="PHOSPHATIDYLINOSITOL-GLYCAN BIOSYNTHESIS CLASS F PROTEIN"/>
    <property type="match status" value="1"/>
</dbReference>
<organism evidence="2 3">
    <name type="scientific">Mycena alexandri</name>
    <dbReference type="NCBI Taxonomy" id="1745969"/>
    <lineage>
        <taxon>Eukaryota</taxon>
        <taxon>Fungi</taxon>
        <taxon>Dikarya</taxon>
        <taxon>Basidiomycota</taxon>
        <taxon>Agaricomycotina</taxon>
        <taxon>Agaricomycetes</taxon>
        <taxon>Agaricomycetidae</taxon>
        <taxon>Agaricales</taxon>
        <taxon>Marasmiineae</taxon>
        <taxon>Mycenaceae</taxon>
        <taxon>Mycena</taxon>
    </lineage>
</organism>
<dbReference type="Pfam" id="PF00106">
    <property type="entry name" value="adh_short"/>
    <property type="match status" value="1"/>
</dbReference>
<sequence>MPHSQQPSIPNRLKDQVGKQPPVIKVDLTGKTICVLGANTGIGFQTCKHFATMNPGRIILACRSEAKGREAVQRLSTETGYTKGELWIIDLANFESVKRFATQFEQDGGRLDILICNAAIEPGKYVSTQDGWESTLQVNYISTSFAALLLLPTLLRTANDYRTVSRLVFVSSELHYDVIIEEDARANRGSILRTLSNEKYLKKASRMRQQYSVTKLLNVFFARALTAQLSPSAPVVVNAVAPGFTVSELRRDLAGAFGAMVKVLEKLLAISAEEASRRYIWAAVGPADTRGLYINRCEVKPASDFVIRGDGPKVQQDVWVETMTVLARLDPRINATAERYLSS</sequence>
<protein>
    <recommendedName>
        <fullName evidence="4">NAD(P)-binding protein</fullName>
    </recommendedName>
</protein>
<evidence type="ECO:0008006" key="4">
    <source>
        <dbReference type="Google" id="ProtNLM"/>
    </source>
</evidence>
<reference evidence="2" key="1">
    <citation type="submission" date="2023-03" db="EMBL/GenBank/DDBJ databases">
        <title>Massive genome expansion in bonnet fungi (Mycena s.s.) driven by repeated elements and novel gene families across ecological guilds.</title>
        <authorList>
            <consortium name="Lawrence Berkeley National Laboratory"/>
            <person name="Harder C.B."/>
            <person name="Miyauchi S."/>
            <person name="Viragh M."/>
            <person name="Kuo A."/>
            <person name="Thoen E."/>
            <person name="Andreopoulos B."/>
            <person name="Lu D."/>
            <person name="Skrede I."/>
            <person name="Drula E."/>
            <person name="Henrissat B."/>
            <person name="Morin E."/>
            <person name="Kohler A."/>
            <person name="Barry K."/>
            <person name="LaButti K."/>
            <person name="Morin E."/>
            <person name="Salamov A."/>
            <person name="Lipzen A."/>
            <person name="Mereny Z."/>
            <person name="Hegedus B."/>
            <person name="Baldrian P."/>
            <person name="Stursova M."/>
            <person name="Weitz H."/>
            <person name="Taylor A."/>
            <person name="Grigoriev I.V."/>
            <person name="Nagy L.G."/>
            <person name="Martin F."/>
            <person name="Kauserud H."/>
        </authorList>
    </citation>
    <scope>NUCLEOTIDE SEQUENCE</scope>
    <source>
        <strain evidence="2">CBHHK200</strain>
    </source>
</reference>
<proteinExistence type="predicted"/>
<evidence type="ECO:0000256" key="1">
    <source>
        <dbReference type="ARBA" id="ARBA00023002"/>
    </source>
</evidence>
<dbReference type="InterPro" id="IPR002347">
    <property type="entry name" value="SDR_fam"/>
</dbReference>